<comment type="caution">
    <text evidence="2">The sequence shown here is derived from an EMBL/GenBank/DDBJ whole genome shotgun (WGS) entry which is preliminary data.</text>
</comment>
<reference evidence="3" key="1">
    <citation type="submission" date="2015-09" db="EMBL/GenBank/DDBJ databases">
        <authorList>
            <person name="Fill T.P."/>
            <person name="Baretta J.F."/>
            <person name="de Almeida L.G."/>
            <person name="Rocha M."/>
            <person name="de Souza D.H."/>
            <person name="Malavazi I."/>
            <person name="Cerdeira L.T."/>
            <person name="Hong H."/>
            <person name="Samborskyy M."/>
            <person name="de Vasconcelos A.T."/>
            <person name="Leadlay P."/>
            <person name="Rodrigues-Filho E."/>
        </authorList>
    </citation>
    <scope>NUCLEOTIDE SEQUENCE [LARGE SCALE GENOMIC DNA]</scope>
    <source>
        <strain evidence="3">LaBioMMi 136</strain>
    </source>
</reference>
<accession>A0A1S9RGD6</accession>
<evidence type="ECO:0000313" key="3">
    <source>
        <dbReference type="Proteomes" id="UP000190744"/>
    </source>
</evidence>
<dbReference type="Proteomes" id="UP000190744">
    <property type="component" value="Unassembled WGS sequence"/>
</dbReference>
<proteinExistence type="predicted"/>
<evidence type="ECO:0000256" key="1">
    <source>
        <dbReference type="SAM" id="MobiDB-lite"/>
    </source>
</evidence>
<dbReference type="EMBL" id="LJBN01000178">
    <property type="protein sequence ID" value="OOQ84602.1"/>
    <property type="molecule type" value="Genomic_DNA"/>
</dbReference>
<feature type="region of interest" description="Disordered" evidence="1">
    <location>
        <begin position="320"/>
        <end position="354"/>
    </location>
</feature>
<name>A0A1S9RGD6_PENBI</name>
<sequence length="354" mass="39984">MAPFSGDRVLWVCLGVSLVFAVRGIISDLRKVVDLTEINHPEKEDKIISEGTEEFLKLETLLKLSESTSYELRSAYEYLSFALHIIVTNGSRALRIISQRSTKGEARTLLLDDLASLSKKRQGKALTALHFLVTNRALSRTTVCAYLRDVETFNALVDCLCNFLREHTEETSTTNSPILPKTRPIGELKALQILNVLLAGNVHNALEAGLVSRWLNKYPFPCAGEDSPSRREDVVLLMKTWWTDDVVMSSIFETLTQDPEGSKQLRTHGLMGSIIEEQDHDDHTYDDDDGDYTDNDVRMVNGEDTAGPDFRAIARRMRTQDQAQRRMRREAMALSEGGRPWASEDIIQRPIQDD</sequence>
<organism evidence="2 3">
    <name type="scientific">Penicillium brasilianum</name>
    <dbReference type="NCBI Taxonomy" id="104259"/>
    <lineage>
        <taxon>Eukaryota</taxon>
        <taxon>Fungi</taxon>
        <taxon>Dikarya</taxon>
        <taxon>Ascomycota</taxon>
        <taxon>Pezizomycotina</taxon>
        <taxon>Eurotiomycetes</taxon>
        <taxon>Eurotiomycetidae</taxon>
        <taxon>Eurotiales</taxon>
        <taxon>Aspergillaceae</taxon>
        <taxon>Penicillium</taxon>
    </lineage>
</organism>
<evidence type="ECO:0000313" key="2">
    <source>
        <dbReference type="EMBL" id="OOQ84602.1"/>
    </source>
</evidence>
<protein>
    <submittedName>
        <fullName evidence="2">Uncharacterized protein</fullName>
    </submittedName>
</protein>
<dbReference type="AlphaFoldDB" id="A0A1S9RGD6"/>
<gene>
    <name evidence="2" type="ORF">PEBR_29682</name>
</gene>